<reference evidence="1 2" key="1">
    <citation type="submission" date="2018-09" db="EMBL/GenBank/DDBJ databases">
        <title>Genomic investigation of the strawberry pathogen Phytophthora fragariae indicates pathogenicity is determined by transcriptional variation in three key races.</title>
        <authorList>
            <person name="Adams T.M."/>
            <person name="Armitage A.D."/>
            <person name="Sobczyk M.K."/>
            <person name="Bates H.J."/>
            <person name="Dunwell J.M."/>
            <person name="Nellist C.F."/>
            <person name="Harrison R.J."/>
        </authorList>
    </citation>
    <scope>NUCLEOTIDE SEQUENCE [LARGE SCALE GENOMIC DNA]</scope>
    <source>
        <strain evidence="1 2">ONT-3</strain>
    </source>
</reference>
<dbReference type="EMBL" id="QXFX01000431">
    <property type="protein sequence ID" value="KAE9115952.1"/>
    <property type="molecule type" value="Genomic_DNA"/>
</dbReference>
<gene>
    <name evidence="1" type="ORF">PF010_g9139</name>
</gene>
<proteinExistence type="predicted"/>
<dbReference type="Proteomes" id="UP000488956">
    <property type="component" value="Unassembled WGS sequence"/>
</dbReference>
<accession>A0A6G0LD07</accession>
<comment type="caution">
    <text evidence="1">The sequence shown here is derived from an EMBL/GenBank/DDBJ whole genome shotgun (WGS) entry which is preliminary data.</text>
</comment>
<dbReference type="AlphaFoldDB" id="A0A6G0LD07"/>
<evidence type="ECO:0000313" key="1">
    <source>
        <dbReference type="EMBL" id="KAE9115952.1"/>
    </source>
</evidence>
<organism evidence="1 2">
    <name type="scientific">Phytophthora fragariae</name>
    <dbReference type="NCBI Taxonomy" id="53985"/>
    <lineage>
        <taxon>Eukaryota</taxon>
        <taxon>Sar</taxon>
        <taxon>Stramenopiles</taxon>
        <taxon>Oomycota</taxon>
        <taxon>Peronosporomycetes</taxon>
        <taxon>Peronosporales</taxon>
        <taxon>Peronosporaceae</taxon>
        <taxon>Phytophthora</taxon>
    </lineage>
</organism>
<protein>
    <submittedName>
        <fullName evidence="1">Uncharacterized protein</fullName>
    </submittedName>
</protein>
<name>A0A6G0LD07_9STRA</name>
<sequence>MVWRGRKLWIETCPLIGTTLKNIVAAESKLHGDFCLEWLPYVEIEGLRLLTASGRAVNPLTAYRAICKKGLTLEDILHWTWSTQGNLIITNLLPQAAEGRVRRQLSSLMTLLVTNYPQLVILRSNAAIIRYTAIPVVVPPREFELDNVGWVRERMDTPPALLHGTASSHVTLRATVHAAVGGDVRVLWVHPHRHVDRMVRLWKGPNRGPHSWQAYKRILQHSMNTKGARRVSRGTGKWAQLSAEAAQGVEALRWTDIRRIVGLNPWGEQLRLRIKHHALSIFTPLEAGFCCPHIQCVNERRVTLHHIFWSCPAAAQLRDILVRRWHKVGMEAEDIEKAVFSLQLACASLHITTSMGALLDSYGTDAATQAAGGVNNMVAACWAIGAALYLQAVWRW</sequence>
<evidence type="ECO:0000313" key="2">
    <source>
        <dbReference type="Proteomes" id="UP000488956"/>
    </source>
</evidence>